<dbReference type="RefSeq" id="WP_132009866.1">
    <property type="nucleotide sequence ID" value="NZ_JBHUNN010000002.1"/>
</dbReference>
<keyword evidence="3" id="KW-1185">Reference proteome</keyword>
<dbReference type="InterPro" id="IPR024977">
    <property type="entry name" value="Apc4-like_WD40_dom"/>
</dbReference>
<dbReference type="PANTHER" id="PTHR19879">
    <property type="entry name" value="TRANSCRIPTION INITIATION FACTOR TFIID"/>
    <property type="match status" value="1"/>
</dbReference>
<accession>A0A4R2GMQ3</accession>
<dbReference type="Proteomes" id="UP000294881">
    <property type="component" value="Unassembled WGS sequence"/>
</dbReference>
<dbReference type="EMBL" id="SLWL01000015">
    <property type="protein sequence ID" value="TCO10180.1"/>
    <property type="molecule type" value="Genomic_DNA"/>
</dbReference>
<dbReference type="Pfam" id="PF12894">
    <property type="entry name" value="ANAPC4_WD40"/>
    <property type="match status" value="1"/>
</dbReference>
<dbReference type="AlphaFoldDB" id="A0A4R2GMQ3"/>
<proteinExistence type="predicted"/>
<protein>
    <submittedName>
        <fullName evidence="2">Anaphase-promoting complex subunit 4</fullName>
    </submittedName>
</protein>
<evidence type="ECO:0000259" key="1">
    <source>
        <dbReference type="Pfam" id="PF12894"/>
    </source>
</evidence>
<organism evidence="2 3">
    <name type="scientific">Camelimonas lactis</name>
    <dbReference type="NCBI Taxonomy" id="659006"/>
    <lineage>
        <taxon>Bacteria</taxon>
        <taxon>Pseudomonadati</taxon>
        <taxon>Pseudomonadota</taxon>
        <taxon>Alphaproteobacteria</taxon>
        <taxon>Hyphomicrobiales</taxon>
        <taxon>Chelatococcaceae</taxon>
        <taxon>Camelimonas</taxon>
    </lineage>
</organism>
<evidence type="ECO:0000313" key="3">
    <source>
        <dbReference type="Proteomes" id="UP000294881"/>
    </source>
</evidence>
<dbReference type="SMART" id="SM00320">
    <property type="entry name" value="WD40"/>
    <property type="match status" value="4"/>
</dbReference>
<dbReference type="SUPFAM" id="SSF50998">
    <property type="entry name" value="Quinoprotein alcohol dehydrogenase-like"/>
    <property type="match status" value="1"/>
</dbReference>
<name>A0A4R2GMQ3_9HYPH</name>
<comment type="caution">
    <text evidence="2">The sequence shown here is derived from an EMBL/GenBank/DDBJ whole genome shotgun (WGS) entry which is preliminary data.</text>
</comment>
<evidence type="ECO:0000313" key="2">
    <source>
        <dbReference type="EMBL" id="TCO10180.1"/>
    </source>
</evidence>
<dbReference type="InterPro" id="IPR001680">
    <property type="entry name" value="WD40_rpt"/>
</dbReference>
<gene>
    <name evidence="2" type="ORF">EV666_11553</name>
</gene>
<reference evidence="2 3" key="1">
    <citation type="submission" date="2019-03" db="EMBL/GenBank/DDBJ databases">
        <title>Genomic Encyclopedia of Type Strains, Phase IV (KMG-IV): sequencing the most valuable type-strain genomes for metagenomic binning, comparative biology and taxonomic classification.</title>
        <authorList>
            <person name="Goeker M."/>
        </authorList>
    </citation>
    <scope>NUCLEOTIDE SEQUENCE [LARGE SCALE GENOMIC DNA]</scope>
    <source>
        <strain evidence="2 3">DSM 22958</strain>
    </source>
</reference>
<sequence>MTSAAPNATATGAVTSLLDHVRPLDAGAHVTGAAFAGDMAMLALGDGCVLLCDAAGERRVDVHPGGAVLAAVGAGDQFVTGGDDGRVVVTHVNGETRAISDEKGRWIDAVAASGGAIAWSCGKQVAARDAKGNVRRMEAPSSVRGIAFAPKGYRLGLAHYNGASLWFPNTDAAPEALFWKGSHLDASFSPDGRFFITSMQENMLHGWRLADKKDMRMSGYPAKPRSLSWSNDGLWMASSGADAAIIWPFEAKDGPMGKAPRECGVRPAKVTQVAFHPRALIIAIGYDDGAVMLVRLTDNSELMARMPAPGGPVTAMAWDAKGKRMVFGTADGAGGLLTLPV</sequence>
<dbReference type="Gene3D" id="2.130.10.10">
    <property type="entry name" value="YVTN repeat-like/Quinoprotein amine dehydrogenase"/>
    <property type="match status" value="2"/>
</dbReference>
<dbReference type="OrthoDB" id="9814620at2"/>
<dbReference type="InterPro" id="IPR015943">
    <property type="entry name" value="WD40/YVTN_repeat-like_dom_sf"/>
</dbReference>
<feature type="domain" description="Anaphase-promoting complex subunit 4-like WD40" evidence="1">
    <location>
        <begin position="275"/>
        <end position="333"/>
    </location>
</feature>
<dbReference type="PANTHER" id="PTHR19879:SF9">
    <property type="entry name" value="TRANSCRIPTION INITIATION FACTOR TFIID SUBUNIT 5"/>
    <property type="match status" value="1"/>
</dbReference>
<dbReference type="InterPro" id="IPR011047">
    <property type="entry name" value="Quinoprotein_ADH-like_sf"/>
</dbReference>